<evidence type="ECO:0000313" key="3">
    <source>
        <dbReference type="Proteomes" id="UP000432350"/>
    </source>
</evidence>
<dbReference type="AlphaFoldDB" id="A0A654DI46"/>
<dbReference type="Proteomes" id="UP000432350">
    <property type="component" value="Unassembled WGS sequence"/>
</dbReference>
<keyword evidence="1" id="KW-1133">Transmembrane helix</keyword>
<proteinExistence type="predicted"/>
<organism evidence="2 3">
    <name type="scientific">Sphingobacterium multivorum</name>
    <dbReference type="NCBI Taxonomy" id="28454"/>
    <lineage>
        <taxon>Bacteria</taxon>
        <taxon>Pseudomonadati</taxon>
        <taxon>Bacteroidota</taxon>
        <taxon>Sphingobacteriia</taxon>
        <taxon>Sphingobacteriales</taxon>
        <taxon>Sphingobacteriaceae</taxon>
        <taxon>Sphingobacterium</taxon>
    </lineage>
</organism>
<feature type="transmembrane region" description="Helical" evidence="1">
    <location>
        <begin position="12"/>
        <end position="31"/>
    </location>
</feature>
<protein>
    <submittedName>
        <fullName evidence="2">Uncharacterized protein</fullName>
    </submittedName>
</protein>
<sequence length="76" mass="8966">MSERKYNVRFQLLSNVIYPLHSWIVLIYVYFARLNCYVIDKIAYEVSKDFSFCSFGVRVLKRFSAEQCITAKNGLV</sequence>
<dbReference type="EMBL" id="CABWMV010000025">
    <property type="protein sequence ID" value="VXD04990.1"/>
    <property type="molecule type" value="Genomic_DNA"/>
</dbReference>
<keyword evidence="1" id="KW-0812">Transmembrane</keyword>
<name>A0A654DI46_SPHMU</name>
<keyword evidence="1" id="KW-0472">Membrane</keyword>
<reference evidence="2 3" key="1">
    <citation type="submission" date="2019-10" db="EMBL/GenBank/DDBJ databases">
        <authorList>
            <person name="Karimi E."/>
        </authorList>
    </citation>
    <scope>NUCLEOTIDE SEQUENCE [LARGE SCALE GENOMIC DNA]</scope>
    <source>
        <strain evidence="2">Sphingobacterium sp. 8BC</strain>
    </source>
</reference>
<evidence type="ECO:0000313" key="2">
    <source>
        <dbReference type="EMBL" id="VXD04990.1"/>
    </source>
</evidence>
<gene>
    <name evidence="2" type="ORF">SPHINGO8BC_60372</name>
</gene>
<accession>A0A654DI46</accession>
<evidence type="ECO:0000256" key="1">
    <source>
        <dbReference type="SAM" id="Phobius"/>
    </source>
</evidence>